<protein>
    <submittedName>
        <fullName evidence="2">Uncharacterized protein</fullName>
    </submittedName>
</protein>
<dbReference type="EMBL" id="CADCVA010000342">
    <property type="protein sequence ID" value="CAA9439394.1"/>
    <property type="molecule type" value="Genomic_DNA"/>
</dbReference>
<dbReference type="AlphaFoldDB" id="A0A6J4QBT6"/>
<keyword evidence="1" id="KW-0812">Transmembrane</keyword>
<feature type="transmembrane region" description="Helical" evidence="1">
    <location>
        <begin position="43"/>
        <end position="65"/>
    </location>
</feature>
<keyword evidence="1" id="KW-1133">Transmembrane helix</keyword>
<gene>
    <name evidence="2" type="ORF">AVDCRST_MAG82-2737</name>
</gene>
<accession>A0A6J4QBT6</accession>
<organism evidence="2">
    <name type="scientific">uncultured Rubrobacteraceae bacterium</name>
    <dbReference type="NCBI Taxonomy" id="349277"/>
    <lineage>
        <taxon>Bacteria</taxon>
        <taxon>Bacillati</taxon>
        <taxon>Actinomycetota</taxon>
        <taxon>Rubrobacteria</taxon>
        <taxon>Rubrobacterales</taxon>
        <taxon>Rubrobacteraceae</taxon>
        <taxon>environmental samples</taxon>
    </lineage>
</organism>
<proteinExistence type="predicted"/>
<keyword evidence="1" id="KW-0472">Membrane</keyword>
<evidence type="ECO:0000256" key="1">
    <source>
        <dbReference type="SAM" id="Phobius"/>
    </source>
</evidence>
<sequence length="83" mass="9330">MLETSRSGSVWWAWMGFTWYATAFDNDDVARGHALVGRVSLRFAALTALVLLALTIYETLSAYVARSQSDRQNYRPPTNRNSG</sequence>
<name>A0A6J4QBT6_9ACTN</name>
<evidence type="ECO:0000313" key="2">
    <source>
        <dbReference type="EMBL" id="CAA9439394.1"/>
    </source>
</evidence>
<reference evidence="2" key="1">
    <citation type="submission" date="2020-02" db="EMBL/GenBank/DDBJ databases">
        <authorList>
            <person name="Meier V. D."/>
        </authorList>
    </citation>
    <scope>NUCLEOTIDE SEQUENCE</scope>
    <source>
        <strain evidence="2">AVDCRST_MAG82</strain>
    </source>
</reference>